<accession>A0AAV4BGI5</accession>
<protein>
    <submittedName>
        <fullName evidence="1">Uncharacterized protein</fullName>
    </submittedName>
</protein>
<organism evidence="1 2">
    <name type="scientific">Plakobranchus ocellatus</name>
    <dbReference type="NCBI Taxonomy" id="259542"/>
    <lineage>
        <taxon>Eukaryota</taxon>
        <taxon>Metazoa</taxon>
        <taxon>Spiralia</taxon>
        <taxon>Lophotrochozoa</taxon>
        <taxon>Mollusca</taxon>
        <taxon>Gastropoda</taxon>
        <taxon>Heterobranchia</taxon>
        <taxon>Euthyneura</taxon>
        <taxon>Panpulmonata</taxon>
        <taxon>Sacoglossa</taxon>
        <taxon>Placobranchoidea</taxon>
        <taxon>Plakobranchidae</taxon>
        <taxon>Plakobranchus</taxon>
    </lineage>
</organism>
<gene>
    <name evidence="1" type="ORF">PoB_004458200</name>
</gene>
<proteinExistence type="predicted"/>
<reference evidence="1 2" key="1">
    <citation type="journal article" date="2021" name="Elife">
        <title>Chloroplast acquisition without the gene transfer in kleptoplastic sea slugs, Plakobranchus ocellatus.</title>
        <authorList>
            <person name="Maeda T."/>
            <person name="Takahashi S."/>
            <person name="Yoshida T."/>
            <person name="Shimamura S."/>
            <person name="Takaki Y."/>
            <person name="Nagai Y."/>
            <person name="Toyoda A."/>
            <person name="Suzuki Y."/>
            <person name="Arimoto A."/>
            <person name="Ishii H."/>
            <person name="Satoh N."/>
            <person name="Nishiyama T."/>
            <person name="Hasebe M."/>
            <person name="Maruyama T."/>
            <person name="Minagawa J."/>
            <person name="Obokata J."/>
            <person name="Shigenobu S."/>
        </authorList>
    </citation>
    <scope>NUCLEOTIDE SEQUENCE [LARGE SCALE GENOMIC DNA]</scope>
</reference>
<sequence length="138" mass="14924">MVNSYAQTSCISSWCKLPAHYKVIPSFKALLKCAVCSPAGIHEIRVSAKAILSSLANEPPRTCIDQDLNGILKNGAILQPQAPHKPKTLLLPTSVIIATTARSHASKRTDVDKYALQCRTKAGGKRIMSVISLIDSNR</sequence>
<dbReference type="EMBL" id="BLXT01004927">
    <property type="protein sequence ID" value="GFO18077.1"/>
    <property type="molecule type" value="Genomic_DNA"/>
</dbReference>
<dbReference type="AlphaFoldDB" id="A0AAV4BGI5"/>
<dbReference type="Proteomes" id="UP000735302">
    <property type="component" value="Unassembled WGS sequence"/>
</dbReference>
<keyword evidence="2" id="KW-1185">Reference proteome</keyword>
<evidence type="ECO:0000313" key="2">
    <source>
        <dbReference type="Proteomes" id="UP000735302"/>
    </source>
</evidence>
<name>A0AAV4BGI5_9GAST</name>
<comment type="caution">
    <text evidence="1">The sequence shown here is derived from an EMBL/GenBank/DDBJ whole genome shotgun (WGS) entry which is preliminary data.</text>
</comment>
<evidence type="ECO:0000313" key="1">
    <source>
        <dbReference type="EMBL" id="GFO18077.1"/>
    </source>
</evidence>